<comment type="similarity">
    <text evidence="1">Belongs to the tRNA pseudouridine synthase TruA family.</text>
</comment>
<evidence type="ECO:0000256" key="4">
    <source>
        <dbReference type="ARBA" id="ARBA00036943"/>
    </source>
</evidence>
<sequence>MKIKVGLCIGYNGNGYSGLQLNGDLNTIEKAISECLFECSAIKESNAKDPSKIHLKSASRTDKGVHAAFNLVCCKIECEITKELISNLKEKLLTRNIYLYKIVRLTKSFIPNKLSLSRIYEYIVPTYFLKRQNFLKEIDELTNKDLKTDKTIKREYTEEDIKHIIGSKANEEDIDKFKEIFTKFLGTKNFHNFTTMSNPKGKQRHIKDIKYSDTYNIDGIEYIKIRMEGQSFLLHQIRKMTYFAILLTRYNRENYETIFEKAFSLEYLHIPKGPGEYLLLDSPLFMEIKDKGKMTDTLDVDHEEKEKYKKNIVYNIIHTKSNLYSFLFSLDASKFHNDKLNYLK</sequence>
<dbReference type="SUPFAM" id="SSF55120">
    <property type="entry name" value="Pseudouridine synthase"/>
    <property type="match status" value="1"/>
</dbReference>
<dbReference type="GO" id="GO:0003723">
    <property type="term" value="F:RNA binding"/>
    <property type="evidence" value="ECO:0007669"/>
    <property type="project" value="InterPro"/>
</dbReference>
<feature type="active site" description="Nucleophile" evidence="5">
    <location>
        <position position="62"/>
    </location>
</feature>
<dbReference type="GO" id="GO:0031119">
    <property type="term" value="P:tRNA pseudouridine synthesis"/>
    <property type="evidence" value="ECO:0007669"/>
    <property type="project" value="InterPro"/>
</dbReference>
<reference evidence="8" key="1">
    <citation type="journal article" date="2024" name="BMC Genomics">
        <title>Functional annotation of a divergent genome using sequence and structure-based similarity.</title>
        <authorList>
            <person name="Svedberg D."/>
            <person name="Winiger R.R."/>
            <person name="Berg A."/>
            <person name="Sharma H."/>
            <person name="Tellgren-Roth C."/>
            <person name="Debrunner-Vossbrinck B.A."/>
            <person name="Vossbrinck C.R."/>
            <person name="Barandun J."/>
        </authorList>
    </citation>
    <scope>NUCLEOTIDE SEQUENCE</scope>
    <source>
        <strain evidence="8">Illinois isolate</strain>
    </source>
</reference>
<evidence type="ECO:0000259" key="7">
    <source>
        <dbReference type="Pfam" id="PF01416"/>
    </source>
</evidence>
<accession>A0AAX4JFA3</accession>
<dbReference type="RefSeq" id="XP_065330828.1">
    <property type="nucleotide sequence ID" value="XM_065474756.1"/>
</dbReference>
<keyword evidence="3" id="KW-0413">Isomerase</keyword>
<dbReference type="CDD" id="cd02568">
    <property type="entry name" value="PseudoU_synth_PUS1_PUS2"/>
    <property type="match status" value="1"/>
</dbReference>
<dbReference type="Proteomes" id="UP001334084">
    <property type="component" value="Chromosome 10"/>
</dbReference>
<name>A0AAX4JFA3_9MICR</name>
<dbReference type="InterPro" id="IPR020103">
    <property type="entry name" value="PsdUridine_synth_cat_dom_sf"/>
</dbReference>
<dbReference type="AlphaFoldDB" id="A0AAX4JFA3"/>
<dbReference type="Gene3D" id="3.30.70.580">
    <property type="entry name" value="Pseudouridine synthase I, catalytic domain, N-terminal subdomain"/>
    <property type="match status" value="1"/>
</dbReference>
<dbReference type="PANTHER" id="PTHR11142:SF4">
    <property type="entry name" value="PSEUDOURIDYLATE SYNTHASE 1 HOMOLOG"/>
    <property type="match status" value="1"/>
</dbReference>
<dbReference type="InterPro" id="IPR020097">
    <property type="entry name" value="PsdUridine_synth_TruA_a/b_dom"/>
</dbReference>
<evidence type="ECO:0000313" key="9">
    <source>
        <dbReference type="Proteomes" id="UP001334084"/>
    </source>
</evidence>
<feature type="domain" description="Pseudouridine synthase I TruA alpha/beta" evidence="7">
    <location>
        <begin position="182"/>
        <end position="252"/>
    </location>
</feature>
<evidence type="ECO:0000313" key="8">
    <source>
        <dbReference type="EMBL" id="WUR04683.1"/>
    </source>
</evidence>
<evidence type="ECO:0000256" key="2">
    <source>
        <dbReference type="ARBA" id="ARBA00022694"/>
    </source>
</evidence>
<keyword evidence="2" id="KW-0819">tRNA processing</keyword>
<evidence type="ECO:0000256" key="1">
    <source>
        <dbReference type="ARBA" id="ARBA00009375"/>
    </source>
</evidence>
<dbReference type="GO" id="GO:1990481">
    <property type="term" value="P:mRNA pseudouridine synthesis"/>
    <property type="evidence" value="ECO:0007669"/>
    <property type="project" value="TreeGrafter"/>
</dbReference>
<dbReference type="InterPro" id="IPR041708">
    <property type="entry name" value="PUS1/PUS2-like"/>
</dbReference>
<dbReference type="InterPro" id="IPR020095">
    <property type="entry name" value="PsdUridine_synth_TruA_C"/>
</dbReference>
<dbReference type="FunFam" id="3.30.70.580:FF:000002">
    <property type="entry name" value="tRNA pseudouridine synthase"/>
    <property type="match status" value="1"/>
</dbReference>
<protein>
    <submittedName>
        <fullName evidence="8">tRNA pseudouridine synthase 1 (PUS1)</fullName>
    </submittedName>
</protein>
<gene>
    <name evidence="8" type="ORF">VNE69_10035</name>
</gene>
<dbReference type="GO" id="GO:0005634">
    <property type="term" value="C:nucleus"/>
    <property type="evidence" value="ECO:0007669"/>
    <property type="project" value="TreeGrafter"/>
</dbReference>
<dbReference type="InterPro" id="IPR001406">
    <property type="entry name" value="PsdUridine_synth_TruA"/>
</dbReference>
<evidence type="ECO:0000256" key="6">
    <source>
        <dbReference type="PIRSR" id="PIRSR641708-2"/>
    </source>
</evidence>
<dbReference type="GeneID" id="90542517"/>
<evidence type="ECO:0000256" key="5">
    <source>
        <dbReference type="PIRSR" id="PIRSR641708-1"/>
    </source>
</evidence>
<keyword evidence="9" id="KW-1185">Reference proteome</keyword>
<comment type="catalytic activity">
    <reaction evidence="4">
        <text>a uridine in tRNA = a pseudouridine in tRNA</text>
        <dbReference type="Rhea" id="RHEA:54572"/>
        <dbReference type="Rhea" id="RHEA-COMP:13339"/>
        <dbReference type="Rhea" id="RHEA-COMP:13934"/>
        <dbReference type="ChEBI" id="CHEBI:65314"/>
        <dbReference type="ChEBI" id="CHEBI:65315"/>
    </reaction>
</comment>
<dbReference type="PANTHER" id="PTHR11142">
    <property type="entry name" value="PSEUDOURIDYLATE SYNTHASE"/>
    <property type="match status" value="1"/>
</dbReference>
<evidence type="ECO:0000256" key="3">
    <source>
        <dbReference type="ARBA" id="ARBA00023235"/>
    </source>
</evidence>
<proteinExistence type="inferred from homology"/>
<dbReference type="EMBL" id="CP142735">
    <property type="protein sequence ID" value="WUR04683.1"/>
    <property type="molecule type" value="Genomic_DNA"/>
</dbReference>
<dbReference type="InterPro" id="IPR020094">
    <property type="entry name" value="TruA/RsuA/RluB/E/F_N"/>
</dbReference>
<feature type="binding site" evidence="6">
    <location>
        <position position="120"/>
    </location>
    <ligand>
        <name>substrate</name>
    </ligand>
</feature>
<dbReference type="Pfam" id="PF01416">
    <property type="entry name" value="PseudoU_synth_1"/>
    <property type="match status" value="1"/>
</dbReference>
<dbReference type="KEGG" id="vnx:VNE69_10035"/>
<dbReference type="Gene3D" id="3.30.70.660">
    <property type="entry name" value="Pseudouridine synthase I, catalytic domain, C-terminal subdomain"/>
    <property type="match status" value="1"/>
</dbReference>
<organism evidence="8 9">
    <name type="scientific">Vairimorpha necatrix</name>
    <dbReference type="NCBI Taxonomy" id="6039"/>
    <lineage>
        <taxon>Eukaryota</taxon>
        <taxon>Fungi</taxon>
        <taxon>Fungi incertae sedis</taxon>
        <taxon>Microsporidia</taxon>
        <taxon>Nosematidae</taxon>
        <taxon>Vairimorpha</taxon>
    </lineage>
</organism>
<dbReference type="GO" id="GO:0009982">
    <property type="term" value="F:pseudouridine synthase activity"/>
    <property type="evidence" value="ECO:0007669"/>
    <property type="project" value="InterPro"/>
</dbReference>